<name>K8EBM1_9CHLO</name>
<protein>
    <recommendedName>
        <fullName evidence="4">Adhesin domain-containing protein</fullName>
    </recommendedName>
</protein>
<dbReference type="RefSeq" id="XP_007513895.1">
    <property type="nucleotide sequence ID" value="XM_007513833.1"/>
</dbReference>
<dbReference type="EMBL" id="FO082276">
    <property type="protein sequence ID" value="CCO15332.1"/>
    <property type="molecule type" value="Genomic_DNA"/>
</dbReference>
<evidence type="ECO:0000256" key="1">
    <source>
        <dbReference type="SAM" id="MobiDB-lite"/>
    </source>
</evidence>
<feature type="region of interest" description="Disordered" evidence="1">
    <location>
        <begin position="95"/>
        <end position="116"/>
    </location>
</feature>
<evidence type="ECO:0000313" key="2">
    <source>
        <dbReference type="EMBL" id="CCO15332.1"/>
    </source>
</evidence>
<dbReference type="Proteomes" id="UP000198341">
    <property type="component" value="Chromosome 3"/>
</dbReference>
<reference evidence="2 3" key="1">
    <citation type="submission" date="2011-10" db="EMBL/GenBank/DDBJ databases">
        <authorList>
            <person name="Genoscope - CEA"/>
        </authorList>
    </citation>
    <scope>NUCLEOTIDE SEQUENCE [LARGE SCALE GENOMIC DNA]</scope>
    <source>
        <strain evidence="2 3">RCC 1105</strain>
    </source>
</reference>
<accession>K8EBM1</accession>
<evidence type="ECO:0000313" key="3">
    <source>
        <dbReference type="Proteomes" id="UP000198341"/>
    </source>
</evidence>
<dbReference type="GeneID" id="19017077"/>
<feature type="compositionally biased region" description="Low complexity" evidence="1">
    <location>
        <begin position="95"/>
        <end position="105"/>
    </location>
</feature>
<evidence type="ECO:0008006" key="4">
    <source>
        <dbReference type="Google" id="ProtNLM"/>
    </source>
</evidence>
<sequence length="485" mass="52557">MPRQILLPRRSCVQTTIVRSAMMVLPSFTCTSFAPFSSSSSLNNNNNNVEKKFEFPIAVGKTLRVMDLHGGKKIVVRNVDPGDERVEISSFLSSSLSSSSSSSRNEGGGSGGRLRLKAEKLENGDVYAYTVSDIEGEDEDNNNNNNNNEVCVIECKIPPRFVSLDVLMGKKSSLTVNANIAEASVDVTVVDEDDDKTDEDGTDDAPLASSSSPPACVQFLKSVKGAYVNVETLNGDVLCETIQANASIKTNGGDVIAKRVVANDLRIDAGTGGNIHIDSVFVHDCELHTKKGEIRSKKNFRASGNTKCITNGGDISLENVECGDEDAEVTIDARSQGSDNGGDISIHFAPRVTNVQVYTNNEGSINARVPSGFPAFVLRREENQPDEVIVPETNKKEANRRSFKSFGETTTTKELSQDDKNTKAVSSFGARIVHDTDDVLARKMRAEYESKSSVVFSLGSSASTKSKKRVSLVETSWLDEVLFKQ</sequence>
<dbReference type="STRING" id="41875.K8EBM1"/>
<dbReference type="KEGG" id="bpg:Bathy03g05400"/>
<dbReference type="PANTHER" id="PTHR34094:SF1">
    <property type="entry name" value="PROTEIN FAM185A"/>
    <property type="match status" value="1"/>
</dbReference>
<feature type="region of interest" description="Disordered" evidence="1">
    <location>
        <begin position="191"/>
        <end position="212"/>
    </location>
</feature>
<gene>
    <name evidence="2" type="ORF">Bathy03g05400</name>
</gene>
<organism evidence="2 3">
    <name type="scientific">Bathycoccus prasinos</name>
    <dbReference type="NCBI Taxonomy" id="41875"/>
    <lineage>
        <taxon>Eukaryota</taxon>
        <taxon>Viridiplantae</taxon>
        <taxon>Chlorophyta</taxon>
        <taxon>Mamiellophyceae</taxon>
        <taxon>Mamiellales</taxon>
        <taxon>Bathycoccaceae</taxon>
        <taxon>Bathycoccus</taxon>
    </lineage>
</organism>
<dbReference type="PANTHER" id="PTHR34094">
    <property type="match status" value="1"/>
</dbReference>
<proteinExistence type="predicted"/>
<keyword evidence="3" id="KW-1185">Reference proteome</keyword>
<feature type="compositionally biased region" description="Acidic residues" evidence="1">
    <location>
        <begin position="191"/>
        <end position="203"/>
    </location>
</feature>
<dbReference type="AlphaFoldDB" id="K8EBM1"/>